<dbReference type="Pfam" id="PF12833">
    <property type="entry name" value="HTH_18"/>
    <property type="match status" value="1"/>
</dbReference>
<keyword evidence="6" id="KW-1185">Reference proteome</keyword>
<evidence type="ECO:0000256" key="2">
    <source>
        <dbReference type="ARBA" id="ARBA00023125"/>
    </source>
</evidence>
<evidence type="ECO:0000259" key="4">
    <source>
        <dbReference type="PROSITE" id="PS01124"/>
    </source>
</evidence>
<evidence type="ECO:0000256" key="3">
    <source>
        <dbReference type="ARBA" id="ARBA00023163"/>
    </source>
</evidence>
<reference evidence="6" key="1">
    <citation type="journal article" date="2019" name="Int. J. Syst. Evol. Microbiol.">
        <title>The Global Catalogue of Microorganisms (GCM) 10K type strain sequencing project: providing services to taxonomists for standard genome sequencing and annotation.</title>
        <authorList>
            <consortium name="The Broad Institute Genomics Platform"/>
            <consortium name="The Broad Institute Genome Sequencing Center for Infectious Disease"/>
            <person name="Wu L."/>
            <person name="Ma J."/>
        </authorList>
    </citation>
    <scope>NUCLEOTIDE SEQUENCE [LARGE SCALE GENOMIC DNA]</scope>
    <source>
        <strain evidence="6">CCM 8908</strain>
    </source>
</reference>
<dbReference type="SUPFAM" id="SSF46689">
    <property type="entry name" value="Homeodomain-like"/>
    <property type="match status" value="2"/>
</dbReference>
<dbReference type="InterPro" id="IPR018062">
    <property type="entry name" value="HTH_AraC-typ_CS"/>
</dbReference>
<dbReference type="Gene3D" id="1.10.10.60">
    <property type="entry name" value="Homeodomain-like"/>
    <property type="match status" value="2"/>
</dbReference>
<dbReference type="RefSeq" id="WP_125687210.1">
    <property type="nucleotide sequence ID" value="NZ_JBHSSI010000063.1"/>
</dbReference>
<accession>A0ABW1THB2</accession>
<dbReference type="PANTHER" id="PTHR43280:SF2">
    <property type="entry name" value="HTH-TYPE TRANSCRIPTIONAL REGULATOR EXSA"/>
    <property type="match status" value="1"/>
</dbReference>
<keyword evidence="1" id="KW-0805">Transcription regulation</keyword>
<dbReference type="SMART" id="SM00342">
    <property type="entry name" value="HTH_ARAC"/>
    <property type="match status" value="1"/>
</dbReference>
<protein>
    <submittedName>
        <fullName evidence="5">Helix-turn-helix transcriptional regulator</fullName>
    </submittedName>
</protein>
<dbReference type="PROSITE" id="PS01124">
    <property type="entry name" value="HTH_ARAC_FAMILY_2"/>
    <property type="match status" value="1"/>
</dbReference>
<dbReference type="Proteomes" id="UP001596283">
    <property type="component" value="Unassembled WGS sequence"/>
</dbReference>
<evidence type="ECO:0000313" key="5">
    <source>
        <dbReference type="EMBL" id="MFC6261373.1"/>
    </source>
</evidence>
<sequence length="378" mass="43111">MRKPVAVVLDYLLRTRHVPISQYDNGKFVRCIGQQVVNEKEQTVIRQLVPHATGQCPQLERWSDGRSLALVRKEHVIYVLGPVLVATPEMVEAHVQSCSWDDWLEGLCLLQNILDGSNLRPSDLYMKNGISHGEQKMNAVETVRRFNQNQEHAFIHNPYDQELRELNSVATGDIAGLQASLHESFDGHFAQLGPTRLRSLKNLGIVDLALLARAAIRGGLDYEQSFTINDQYINSLEAARTEQDVMALGLQAKQEYTQVVHDIQNKTTADMNRIIRKCQTYVQTHLHEALTLQTVSVHCQVTPQYLSRLFRHSQRLRFSEYVQREKLNASKRDLIYTQHAISTIAFDYGYSSASHYADVFKRYVGMTPSAFRNVNGKM</sequence>
<keyword evidence="3" id="KW-0804">Transcription</keyword>
<dbReference type="PROSITE" id="PS00041">
    <property type="entry name" value="HTH_ARAC_FAMILY_1"/>
    <property type="match status" value="1"/>
</dbReference>
<name>A0ABW1THB2_9LACO</name>
<feature type="domain" description="HTH araC/xylS-type" evidence="4">
    <location>
        <begin position="276"/>
        <end position="374"/>
    </location>
</feature>
<evidence type="ECO:0000256" key="1">
    <source>
        <dbReference type="ARBA" id="ARBA00023015"/>
    </source>
</evidence>
<dbReference type="InterPro" id="IPR009057">
    <property type="entry name" value="Homeodomain-like_sf"/>
</dbReference>
<organism evidence="5 6">
    <name type="scientific">Levilactobacillus fujinensis</name>
    <dbReference type="NCBI Taxonomy" id="2486024"/>
    <lineage>
        <taxon>Bacteria</taxon>
        <taxon>Bacillati</taxon>
        <taxon>Bacillota</taxon>
        <taxon>Bacilli</taxon>
        <taxon>Lactobacillales</taxon>
        <taxon>Lactobacillaceae</taxon>
        <taxon>Levilactobacillus</taxon>
    </lineage>
</organism>
<keyword evidence="2" id="KW-0238">DNA-binding</keyword>
<dbReference type="EMBL" id="JBHSSI010000063">
    <property type="protein sequence ID" value="MFC6261373.1"/>
    <property type="molecule type" value="Genomic_DNA"/>
</dbReference>
<dbReference type="InterPro" id="IPR018060">
    <property type="entry name" value="HTH_AraC"/>
</dbReference>
<evidence type="ECO:0000313" key="6">
    <source>
        <dbReference type="Proteomes" id="UP001596283"/>
    </source>
</evidence>
<comment type="caution">
    <text evidence="5">The sequence shown here is derived from an EMBL/GenBank/DDBJ whole genome shotgun (WGS) entry which is preliminary data.</text>
</comment>
<dbReference type="PANTHER" id="PTHR43280">
    <property type="entry name" value="ARAC-FAMILY TRANSCRIPTIONAL REGULATOR"/>
    <property type="match status" value="1"/>
</dbReference>
<proteinExistence type="predicted"/>
<dbReference type="InterPro" id="IPR020449">
    <property type="entry name" value="Tscrpt_reg_AraC-type_HTH"/>
</dbReference>
<dbReference type="PRINTS" id="PR00032">
    <property type="entry name" value="HTHARAC"/>
</dbReference>
<gene>
    <name evidence="5" type="ORF">ACFP1C_10510</name>
</gene>